<accession>C9YAK2</accession>
<protein>
    <submittedName>
        <fullName evidence="1">Uncharacterized protein</fullName>
    </submittedName>
</protein>
<proteinExistence type="predicted"/>
<dbReference type="EMBL" id="FN543104">
    <property type="protein sequence ID" value="CBA29316.1"/>
    <property type="molecule type" value="Genomic_DNA"/>
</dbReference>
<reference evidence="1" key="1">
    <citation type="journal article" date="2010" name="Nature">
        <title>The dynamic genome of Hydra.</title>
        <authorList>
            <person name="Chapman J.A."/>
            <person name="Kirkness E.F."/>
            <person name="Simakov O."/>
            <person name="Hampson S.E."/>
            <person name="Mitros T."/>
            <person name="Weinmaier T."/>
            <person name="Rattei T."/>
            <person name="Balasubramanian P.G."/>
            <person name="Borman J."/>
            <person name="Busam D."/>
            <person name="Disbennett K."/>
            <person name="Pfannkoch C."/>
            <person name="Sumin N."/>
            <person name="Sutton G."/>
            <person name="Viswanathan L."/>
            <person name="Walenz B."/>
            <person name="Goodstein D.M."/>
            <person name="Hellsten U."/>
            <person name="Kawashima T."/>
            <person name="Prochnik S.E."/>
            <person name="Putnam N.H."/>
            <person name="Shu S."/>
            <person name="Blumberg B."/>
            <person name="Dana C.E."/>
            <person name="Gee L."/>
            <person name="Kibler D.F."/>
            <person name="Law L."/>
            <person name="Lindgens D."/>
            <person name="Martinez D.E."/>
            <person name="Peng J."/>
            <person name="Wigge P.A."/>
            <person name="Bertulat B."/>
            <person name="Guder C."/>
            <person name="Nakamura Y."/>
            <person name="Ozbek S."/>
            <person name="Watanabe H."/>
            <person name="Khalturin K."/>
            <person name="Hemmrich G."/>
            <person name="Franke A."/>
            <person name="Augustin R."/>
            <person name="Fraune S."/>
            <person name="Hayakawa E."/>
            <person name="Hayakawa S."/>
            <person name="Hirose M."/>
            <person name="Hwang J."/>
            <person name="Ikeo K."/>
            <person name="Nishimiya-Fujisawa C."/>
            <person name="Ogura A."/>
            <person name="Takahashi T."/>
            <person name="Steinmetz P.R."/>
            <person name="Zhang X."/>
            <person name="Aufschnaiter R."/>
            <person name="Eder M.K."/>
            <person name="Gorny A.K."/>
            <person name="Salvenmoser W."/>
            <person name="Heimberg A.M."/>
            <person name="Wheeler B.M."/>
            <person name="Peterson K.J."/>
            <person name="Boettger A."/>
            <person name="Tischler P."/>
            <person name="Wolf A."/>
            <person name="Gojobori T."/>
            <person name="Remington K.A."/>
            <person name="Strausberg R.L."/>
            <person name="Venter J."/>
            <person name="Technau U."/>
            <person name="Hobmayer B."/>
            <person name="Bosch T.C."/>
            <person name="Holstein T.W."/>
            <person name="Fujisawa T."/>
            <person name="Bode H.R."/>
            <person name="David C.N."/>
            <person name="Rokhsar D.S."/>
            <person name="Steele R.E."/>
        </authorList>
    </citation>
    <scope>NUCLEOTIDE SEQUENCE</scope>
</reference>
<dbReference type="AlphaFoldDB" id="C9YAK2"/>
<name>C9YAK2_CURXX</name>
<organism evidence="1">
    <name type="scientific">Curvibacter symbiont subsp. Hydra magnipapillata</name>
    <dbReference type="NCBI Taxonomy" id="667019"/>
    <lineage>
        <taxon>Bacteria</taxon>
        <taxon>Pseudomonadati</taxon>
        <taxon>Pseudomonadota</taxon>
        <taxon>Betaproteobacteria</taxon>
        <taxon>Burkholderiales</taxon>
        <taxon>Comamonadaceae</taxon>
        <taxon>Curvibacter</taxon>
    </lineage>
</organism>
<evidence type="ECO:0000313" key="1">
    <source>
        <dbReference type="EMBL" id="CBA29316.1"/>
    </source>
</evidence>
<gene>
    <name evidence="1" type="ORF">Csp_A11530</name>
</gene>
<sequence>MRISCRIQLQWNTSFFKGATRKLCSESRADHLDWQIFWALIDPI</sequence>